<dbReference type="RefSeq" id="WP_229293573.1">
    <property type="nucleotide sequence ID" value="NZ_CP086654.1"/>
</dbReference>
<sequence>MKTEGTPICHYIYDLDAMQQHVARIVKSLPNNCDMYYAMKANSESRILEAMASHVVGFEVASMGEIDKGCAHLPAQRIIFGGPGKTDEELDHAIEKGIERIHVESIHELERLNARLEHHETTMPILLRVNLSGPFPNATLHMAGRPTQFGISENEIDEAIQRALHLKHVQLQGFHFHSISNNLDAELHVNVMRLYFEKAKQWAKTYDFPLKHLNVGGGIGVNYKDLDAQFDWQTFVEGLHRVIDEADMHHVPINFECGRYLTAHMGYYATEVIDIKQVHGAHYAILKGGTQQFRLPVSWQHNHPLEICEVEAFQYDFKRPELKNRAVTFVGQLCTPKDVFSKERQTPQIRLGDIVVFQYAGAYGWSISHHDFLSHPHPTFVYLSDTKEDNYETHV</sequence>
<dbReference type="InterPro" id="IPR002433">
    <property type="entry name" value="Orn_de-COase"/>
</dbReference>
<dbReference type="Pfam" id="PF02784">
    <property type="entry name" value="Orn_Arg_deC_N"/>
    <property type="match status" value="1"/>
</dbReference>
<reference evidence="6 7" key="1">
    <citation type="journal article" date="2022" name="Pathogens">
        <title>Staphylococcus ratti sp. nov. Isolated from a Lab Rat.</title>
        <authorList>
            <person name="Kovarovic V."/>
            <person name="Sedlacek I."/>
            <person name="Petras P."/>
            <person name="Kralova S."/>
            <person name="Maslanova I."/>
            <person name="Svec P."/>
            <person name="Neumann-Schaal M."/>
            <person name="Botka T."/>
            <person name="Gelbicova T."/>
            <person name="Stankova E."/>
            <person name="Doskar J."/>
            <person name="Pantucek R."/>
        </authorList>
    </citation>
    <scope>NUCLEOTIDE SEQUENCE [LARGE SCALE GENOMIC DNA]</scope>
    <source>
        <strain evidence="6 7">CCM 9025</strain>
    </source>
</reference>
<comment type="similarity">
    <text evidence="3">Belongs to the Orn/Lys/Arg decarboxylase class-II family.</text>
</comment>
<dbReference type="InterPro" id="IPR022643">
    <property type="entry name" value="De-COase2_C"/>
</dbReference>
<dbReference type="Gene3D" id="3.20.20.10">
    <property type="entry name" value="Alanine racemase"/>
    <property type="match status" value="1"/>
</dbReference>
<evidence type="ECO:0000259" key="4">
    <source>
        <dbReference type="Pfam" id="PF00278"/>
    </source>
</evidence>
<evidence type="ECO:0000256" key="1">
    <source>
        <dbReference type="ARBA" id="ARBA00001933"/>
    </source>
</evidence>
<dbReference type="InterPro" id="IPR022657">
    <property type="entry name" value="De-COase2_CS"/>
</dbReference>
<evidence type="ECO:0000259" key="5">
    <source>
        <dbReference type="Pfam" id="PF02784"/>
    </source>
</evidence>
<name>A0ABY3PFJ2_9STAP</name>
<dbReference type="Proteomes" id="UP001197626">
    <property type="component" value="Chromosome"/>
</dbReference>
<dbReference type="InterPro" id="IPR029066">
    <property type="entry name" value="PLP-binding_barrel"/>
</dbReference>
<evidence type="ECO:0000256" key="3">
    <source>
        <dbReference type="RuleBase" id="RU003737"/>
    </source>
</evidence>
<dbReference type="PROSITE" id="PS00879">
    <property type="entry name" value="ODR_DC_2_2"/>
    <property type="match status" value="1"/>
</dbReference>
<dbReference type="EMBL" id="CP086654">
    <property type="protein sequence ID" value="UEX91096.1"/>
    <property type="molecule type" value="Genomic_DNA"/>
</dbReference>
<proteinExistence type="inferred from homology"/>
<dbReference type="SUPFAM" id="SSF51419">
    <property type="entry name" value="PLP-binding barrel"/>
    <property type="match status" value="1"/>
</dbReference>
<feature type="domain" description="Orn/DAP/Arg decarboxylase 2 N-terminal" evidence="5">
    <location>
        <begin position="17"/>
        <end position="263"/>
    </location>
</feature>
<organism evidence="6 7">
    <name type="scientific">Staphylococcus ratti</name>
    <dbReference type="NCBI Taxonomy" id="2892440"/>
    <lineage>
        <taxon>Bacteria</taxon>
        <taxon>Bacillati</taxon>
        <taxon>Bacillota</taxon>
        <taxon>Bacilli</taxon>
        <taxon>Bacillales</taxon>
        <taxon>Staphylococcaceae</taxon>
        <taxon>Staphylococcus</taxon>
    </lineage>
</organism>
<dbReference type="PANTHER" id="PTHR43727:SF2">
    <property type="entry name" value="GROUP IV DECARBOXYLASE"/>
    <property type="match status" value="1"/>
</dbReference>
<keyword evidence="7" id="KW-1185">Reference proteome</keyword>
<dbReference type="PRINTS" id="PR01179">
    <property type="entry name" value="ODADCRBXLASE"/>
</dbReference>
<dbReference type="Gene3D" id="2.40.37.10">
    <property type="entry name" value="Lyase, Ornithine Decarboxylase, Chain A, domain 1"/>
    <property type="match status" value="1"/>
</dbReference>
<dbReference type="Pfam" id="PF00278">
    <property type="entry name" value="Orn_DAP_Arg_deC"/>
    <property type="match status" value="1"/>
</dbReference>
<dbReference type="CDD" id="cd06843">
    <property type="entry name" value="PLPDE_III_PvsE_like"/>
    <property type="match status" value="1"/>
</dbReference>
<dbReference type="PANTHER" id="PTHR43727">
    <property type="entry name" value="DIAMINOPIMELATE DECARBOXYLASE"/>
    <property type="match status" value="1"/>
</dbReference>
<dbReference type="InterPro" id="IPR000183">
    <property type="entry name" value="Orn/DAP/Arg_de-COase"/>
</dbReference>
<dbReference type="InterPro" id="IPR022644">
    <property type="entry name" value="De-COase2_N"/>
</dbReference>
<protein>
    <submittedName>
        <fullName evidence="6">Type III PLP-dependent enzyme</fullName>
    </submittedName>
</protein>
<dbReference type="SUPFAM" id="SSF50621">
    <property type="entry name" value="Alanine racemase C-terminal domain-like"/>
    <property type="match status" value="1"/>
</dbReference>
<dbReference type="PRINTS" id="PR01182">
    <property type="entry name" value="ORNDCRBXLASE"/>
</dbReference>
<evidence type="ECO:0000313" key="7">
    <source>
        <dbReference type="Proteomes" id="UP001197626"/>
    </source>
</evidence>
<evidence type="ECO:0000256" key="2">
    <source>
        <dbReference type="ARBA" id="ARBA00022898"/>
    </source>
</evidence>
<dbReference type="InterPro" id="IPR009006">
    <property type="entry name" value="Ala_racemase/Decarboxylase_C"/>
</dbReference>
<accession>A0ABY3PFJ2</accession>
<evidence type="ECO:0000313" key="6">
    <source>
        <dbReference type="EMBL" id="UEX91096.1"/>
    </source>
</evidence>
<gene>
    <name evidence="6" type="ORF">LN051_00265</name>
</gene>
<feature type="domain" description="Orn/DAP/Arg decarboxylase 2 C-terminal" evidence="4">
    <location>
        <begin position="14"/>
        <end position="361"/>
    </location>
</feature>
<comment type="cofactor">
    <cofactor evidence="1">
        <name>pyridoxal 5'-phosphate</name>
        <dbReference type="ChEBI" id="CHEBI:597326"/>
    </cofactor>
</comment>
<keyword evidence="2" id="KW-0663">Pyridoxal phosphate</keyword>